<keyword evidence="1" id="KW-0723">Serine/threonine-protein kinase</keyword>
<dbReference type="PANTHER" id="PTHR35526:SF6">
    <property type="entry name" value="SLR1861 PROTEIN"/>
    <property type="match status" value="1"/>
</dbReference>
<accession>A0A2T0SZD5</accession>
<dbReference type="Pfam" id="PF14417">
    <property type="entry name" value="MEDS"/>
    <property type="match status" value="1"/>
</dbReference>
<evidence type="ECO:0000313" key="4">
    <source>
        <dbReference type="EMBL" id="PRY38778.1"/>
    </source>
</evidence>
<dbReference type="Pfam" id="PF13581">
    <property type="entry name" value="HATPase_c_2"/>
    <property type="match status" value="1"/>
</dbReference>
<organism evidence="4 5">
    <name type="scientific">Umezawaea tangerina</name>
    <dbReference type="NCBI Taxonomy" id="84725"/>
    <lineage>
        <taxon>Bacteria</taxon>
        <taxon>Bacillati</taxon>
        <taxon>Actinomycetota</taxon>
        <taxon>Actinomycetes</taxon>
        <taxon>Pseudonocardiales</taxon>
        <taxon>Pseudonocardiaceae</taxon>
        <taxon>Umezawaea</taxon>
    </lineage>
</organism>
<dbReference type="CDD" id="cd16936">
    <property type="entry name" value="HATPase_RsbW-like"/>
    <property type="match status" value="1"/>
</dbReference>
<name>A0A2T0SZD5_9PSEU</name>
<sequence>MRTGPAHGHVGYFHETAFYGSDEEFVSFAGPFVRDGLEAGEPTVVSCADANEKLVREAVGDVSGVTFLPAADQYSRPTNAIKRFRDEFTSLARTGAPQIRVIGDVPHPGTGAPWDWWARYEAAVNHAFDEFQLWGLCPYDTRTTPAEVLADVERTHPVIASADGAHVRNARFERPEEFFVRRGRARPDVLESRSPSLLLVDPTPAAVRRAVRDAAAATSVAEAEVDDLVFAASEAVTNGLTHGRGPVRFRLWSDDQHLVLTVTDQGDGPADPLVGLVPTTKTATAGLGLWLTYHTCSYVTLDRHDEGFTVRVVGGTPRLVD</sequence>
<keyword evidence="4" id="KW-0808">Transferase</keyword>
<dbReference type="Gene3D" id="3.30.565.10">
    <property type="entry name" value="Histidine kinase-like ATPase, C-terminal domain"/>
    <property type="match status" value="1"/>
</dbReference>
<keyword evidence="5" id="KW-1185">Reference proteome</keyword>
<dbReference type="EMBL" id="PVTF01000008">
    <property type="protein sequence ID" value="PRY38778.1"/>
    <property type="molecule type" value="Genomic_DNA"/>
</dbReference>
<dbReference type="GO" id="GO:0004674">
    <property type="term" value="F:protein serine/threonine kinase activity"/>
    <property type="evidence" value="ECO:0007669"/>
    <property type="project" value="UniProtKB-KW"/>
</dbReference>
<dbReference type="InterPro" id="IPR036890">
    <property type="entry name" value="HATPase_C_sf"/>
</dbReference>
<comment type="caution">
    <text evidence="4">The sequence shown here is derived from an EMBL/GenBank/DDBJ whole genome shotgun (WGS) entry which is preliminary data.</text>
</comment>
<evidence type="ECO:0000259" key="2">
    <source>
        <dbReference type="Pfam" id="PF13581"/>
    </source>
</evidence>
<feature type="domain" description="Histidine kinase/HSP90-like ATPase" evidence="2">
    <location>
        <begin position="205"/>
        <end position="312"/>
    </location>
</feature>
<keyword evidence="4" id="KW-0418">Kinase</keyword>
<evidence type="ECO:0000313" key="5">
    <source>
        <dbReference type="Proteomes" id="UP000239494"/>
    </source>
</evidence>
<dbReference type="Proteomes" id="UP000239494">
    <property type="component" value="Unassembled WGS sequence"/>
</dbReference>
<dbReference type="InterPro" id="IPR025847">
    <property type="entry name" value="MEDS_domain"/>
</dbReference>
<gene>
    <name evidence="4" type="ORF">CLV43_108178</name>
</gene>
<reference evidence="4 5" key="1">
    <citation type="submission" date="2018-03" db="EMBL/GenBank/DDBJ databases">
        <title>Genomic Encyclopedia of Archaeal and Bacterial Type Strains, Phase II (KMG-II): from individual species to whole genera.</title>
        <authorList>
            <person name="Goeker M."/>
        </authorList>
    </citation>
    <scope>NUCLEOTIDE SEQUENCE [LARGE SCALE GENOMIC DNA]</scope>
    <source>
        <strain evidence="4 5">DSM 44720</strain>
    </source>
</reference>
<dbReference type="InterPro" id="IPR047718">
    <property type="entry name" value="RsbA-like_anti_sig"/>
</dbReference>
<proteinExistence type="predicted"/>
<evidence type="ECO:0000259" key="3">
    <source>
        <dbReference type="Pfam" id="PF14417"/>
    </source>
</evidence>
<dbReference type="NCBIfam" id="NF041045">
    <property type="entry name" value="RsbA_anti_sig"/>
    <property type="match status" value="1"/>
</dbReference>
<dbReference type="InterPro" id="IPR003594">
    <property type="entry name" value="HATPase_dom"/>
</dbReference>
<dbReference type="InterPro" id="IPR050267">
    <property type="entry name" value="Anti-sigma-factor_SerPK"/>
</dbReference>
<protein>
    <submittedName>
        <fullName evidence="4">Anti-sigma regulatory factor (Ser/Thr protein kinase)</fullName>
    </submittedName>
</protein>
<dbReference type="AlphaFoldDB" id="A0A2T0SZD5"/>
<dbReference type="RefSeq" id="WP_106190089.1">
    <property type="nucleotide sequence ID" value="NZ_PVTF01000008.1"/>
</dbReference>
<feature type="domain" description="MEDS" evidence="3">
    <location>
        <begin position="14"/>
        <end position="157"/>
    </location>
</feature>
<evidence type="ECO:0000256" key="1">
    <source>
        <dbReference type="ARBA" id="ARBA00022527"/>
    </source>
</evidence>
<dbReference type="OrthoDB" id="4088450at2"/>
<dbReference type="PANTHER" id="PTHR35526">
    <property type="entry name" value="ANTI-SIGMA-F FACTOR RSBW-RELATED"/>
    <property type="match status" value="1"/>
</dbReference>
<dbReference type="SUPFAM" id="SSF55874">
    <property type="entry name" value="ATPase domain of HSP90 chaperone/DNA topoisomerase II/histidine kinase"/>
    <property type="match status" value="1"/>
</dbReference>